<feature type="compositionally biased region" description="Low complexity" evidence="2">
    <location>
        <begin position="1750"/>
        <end position="1775"/>
    </location>
</feature>
<dbReference type="Pfam" id="PF17962">
    <property type="entry name" value="bMG6"/>
    <property type="match status" value="1"/>
</dbReference>
<dbReference type="PANTHER" id="PTHR40094:SF1">
    <property type="entry name" value="UBIQUITIN DOMAIN-CONTAINING PROTEIN"/>
    <property type="match status" value="1"/>
</dbReference>
<feature type="compositionally biased region" description="Basic and acidic residues" evidence="2">
    <location>
        <begin position="1734"/>
        <end position="1748"/>
    </location>
</feature>
<evidence type="ECO:0000256" key="2">
    <source>
        <dbReference type="SAM" id="MobiDB-lite"/>
    </source>
</evidence>
<comment type="similarity">
    <text evidence="1">Belongs to the protease inhibitor I39 (alpha-2-macroglobulin) family. Bacterial alpha-2-macroglobulin subfamily.</text>
</comment>
<dbReference type="InterPro" id="IPR021868">
    <property type="entry name" value="Alpha_2_Macroglob_MG3"/>
</dbReference>
<feature type="region of interest" description="Disordered" evidence="2">
    <location>
        <begin position="774"/>
        <end position="796"/>
    </location>
</feature>
<dbReference type="PANTHER" id="PTHR40094">
    <property type="entry name" value="ALPHA-2-MACROGLOBULIN HOMOLOG"/>
    <property type="match status" value="1"/>
</dbReference>
<feature type="chain" id="PRO_5037577321" description="Alpha-2-macroglobulin domain-containing protein" evidence="3">
    <location>
        <begin position="42"/>
        <end position="1978"/>
    </location>
</feature>
<dbReference type="Pfam" id="PF11974">
    <property type="entry name" value="bMG3"/>
    <property type="match status" value="1"/>
</dbReference>
<accession>A0A948WYK9</accession>
<feature type="region of interest" description="Disordered" evidence="2">
    <location>
        <begin position="1719"/>
        <end position="1787"/>
    </location>
</feature>
<name>A0A948WYK9_9GAMM</name>
<dbReference type="GO" id="GO:0004866">
    <property type="term" value="F:endopeptidase inhibitor activity"/>
    <property type="evidence" value="ECO:0007669"/>
    <property type="project" value="InterPro"/>
</dbReference>
<gene>
    <name evidence="6" type="ORF">H9847_08665</name>
</gene>
<evidence type="ECO:0000313" key="7">
    <source>
        <dbReference type="Proteomes" id="UP000733611"/>
    </source>
</evidence>
<evidence type="ECO:0000256" key="1">
    <source>
        <dbReference type="ARBA" id="ARBA00010556"/>
    </source>
</evidence>
<dbReference type="InterPro" id="IPR002890">
    <property type="entry name" value="MG2"/>
</dbReference>
<dbReference type="InterPro" id="IPR041462">
    <property type="entry name" value="Bact_A2M_MG6"/>
</dbReference>
<feature type="domain" description="Alpha-2-macroglobulin bait region" evidence="4">
    <location>
        <begin position="911"/>
        <end position="1063"/>
    </location>
</feature>
<comment type="caution">
    <text evidence="6">The sequence shown here is derived from an EMBL/GenBank/DDBJ whole genome shotgun (WGS) entry which is preliminary data.</text>
</comment>
<organism evidence="6 7">
    <name type="scientific">Candidatus Anaerobiospirillum pullicola</name>
    <dbReference type="NCBI Taxonomy" id="2838451"/>
    <lineage>
        <taxon>Bacteria</taxon>
        <taxon>Pseudomonadati</taxon>
        <taxon>Pseudomonadota</taxon>
        <taxon>Gammaproteobacteria</taxon>
        <taxon>Aeromonadales</taxon>
        <taxon>Succinivibrionaceae</taxon>
        <taxon>Anaerobiospirillum</taxon>
    </lineage>
</organism>
<evidence type="ECO:0000259" key="5">
    <source>
        <dbReference type="SMART" id="SM01360"/>
    </source>
</evidence>
<dbReference type="Pfam" id="PF01835">
    <property type="entry name" value="MG2"/>
    <property type="match status" value="1"/>
</dbReference>
<reference evidence="6" key="1">
    <citation type="journal article" date="2021" name="PeerJ">
        <title>Extensive microbial diversity within the chicken gut microbiome revealed by metagenomics and culture.</title>
        <authorList>
            <person name="Gilroy R."/>
            <person name="Ravi A."/>
            <person name="Getino M."/>
            <person name="Pursley I."/>
            <person name="Horton D.L."/>
            <person name="Alikhan N.F."/>
            <person name="Baker D."/>
            <person name="Gharbi K."/>
            <person name="Hall N."/>
            <person name="Watson M."/>
            <person name="Adriaenssens E.M."/>
            <person name="Foster-Nyarko E."/>
            <person name="Jarju S."/>
            <person name="Secka A."/>
            <person name="Antonio M."/>
            <person name="Oren A."/>
            <person name="Chaudhuri R.R."/>
            <person name="La Ragione R."/>
            <person name="Hildebrand F."/>
            <person name="Pallen M.J."/>
        </authorList>
    </citation>
    <scope>NUCLEOTIDE SEQUENCE</scope>
    <source>
        <strain evidence="6">378</strain>
    </source>
</reference>
<dbReference type="Gene3D" id="2.60.40.1930">
    <property type="match status" value="1"/>
</dbReference>
<keyword evidence="3" id="KW-0732">Signal</keyword>
<dbReference type="SMART" id="SM01360">
    <property type="entry name" value="A2M"/>
    <property type="match status" value="1"/>
</dbReference>
<dbReference type="Pfam" id="PF07703">
    <property type="entry name" value="A2M_BRD"/>
    <property type="match status" value="1"/>
</dbReference>
<reference evidence="6" key="2">
    <citation type="submission" date="2021-04" db="EMBL/GenBank/DDBJ databases">
        <authorList>
            <person name="Gilroy R."/>
        </authorList>
    </citation>
    <scope>NUCLEOTIDE SEQUENCE</scope>
    <source>
        <strain evidence="6">378</strain>
    </source>
</reference>
<dbReference type="InterPro" id="IPR001599">
    <property type="entry name" value="Macroglobln_a2"/>
</dbReference>
<dbReference type="InterPro" id="IPR011625">
    <property type="entry name" value="A2M_N_BRD"/>
</dbReference>
<evidence type="ECO:0000313" key="6">
    <source>
        <dbReference type="EMBL" id="MBU3844915.1"/>
    </source>
</evidence>
<dbReference type="EMBL" id="JAHLFE010000178">
    <property type="protein sequence ID" value="MBU3844915.1"/>
    <property type="molecule type" value="Genomic_DNA"/>
</dbReference>
<evidence type="ECO:0000259" key="4">
    <source>
        <dbReference type="SMART" id="SM01359"/>
    </source>
</evidence>
<feature type="signal peptide" evidence="3">
    <location>
        <begin position="1"/>
        <end position="41"/>
    </location>
</feature>
<evidence type="ECO:0000256" key="3">
    <source>
        <dbReference type="SAM" id="SignalP"/>
    </source>
</evidence>
<dbReference type="Pfam" id="PF00207">
    <property type="entry name" value="A2M"/>
    <property type="match status" value="1"/>
</dbReference>
<protein>
    <recommendedName>
        <fullName evidence="8">Alpha-2-macroglobulin domain-containing protein</fullName>
    </recommendedName>
</protein>
<dbReference type="InterPro" id="IPR008930">
    <property type="entry name" value="Terpenoid_cyclase/PrenylTrfase"/>
</dbReference>
<dbReference type="Proteomes" id="UP000733611">
    <property type="component" value="Unassembled WGS sequence"/>
</dbReference>
<evidence type="ECO:0008006" key="8">
    <source>
        <dbReference type="Google" id="ProtNLM"/>
    </source>
</evidence>
<feature type="domain" description="Alpha-2-macroglobulin" evidence="5">
    <location>
        <begin position="1181"/>
        <end position="1269"/>
    </location>
</feature>
<dbReference type="InterPro" id="IPR051802">
    <property type="entry name" value="YfhM-like"/>
</dbReference>
<proteinExistence type="inferred from homology"/>
<dbReference type="SUPFAM" id="SSF48239">
    <property type="entry name" value="Terpenoid cyclases/Protein prenyltransferases"/>
    <property type="match status" value="1"/>
</dbReference>
<sequence>MSPQDFRDEPHSISTRKLRNSKLYLALCTALSSFTVGTAYAADTNVTVLNLLERSNSSPASMCFTLSQGQSVLNDIDNLTRFIELRQLPATAATNATSSTATNGATATTLAATEGATSAQATAAQANVGTLIDGNPTLDQGLLCVSGLSHGTPYELTLKQGLTFTSGDKLAQDVRVPFTISDASAQIKLPYNIILPKNAANSSFNVQTINQPSFKLSIYKLSTRSINQLNLPALLNNELSTWTLRQLLSDSAHKVYDHLFNLASNSSIDLMALPPLPSLMADAEQASLAANTAADAAATDTDNDASAAVTTTANAGNAQNSTTAGTSVSGPTAGLKQAVQAAMVAQLSPEQKNKGINTNIALKQFMSNADDGMYLIVASDPRLNVDDLTSFYNLNNTMLPLSAKLMMITDLGLSTYKSADGLLVSVRSLTTAQSLPGVNLQLIAHNNEVLAQSTTNEQGVARFSAEAIAGKNALAPRALIALHKNDTYSLDLNSAPLYLEDNTGARSLPLSNDSDSTPNLQTYAYTERGIYRAGETVHFTALVRNAQLQGVNLPLTLRVLNPYQNAIKQVLLKEPKMGGYEYDFTLPEGTPQGTYAMQLRLGDNILSNTYFTVGSFVPTQINSAFANDEKLIALNTPFTLRTTTNFNYGSRASNLNGMFTLTLRPDPHPVPRDANAANNEFLNQFHFGPDSRKYSELQQMEQFFNLKTNVQGELQQNITLKASEYPRIADVTATVFDTNGQPVAIEQEFKVAYNQPLIGVRLLKSSDTPAEIAPLAGGAPAAQPRPADSSKVSTAPAKAPSAATTNFALCSYMQDGSTFPQDVKYYLYKEFTDYNYVYDNGAWRFVSFVGRNLVNQGSVRVNNQQLNAAAISVELDDGTYVLELESDKSRTTYSFVKGFSSSHDALTPDRIALYADKEQYELGDKAKLSFDSPFAGYANLALGSNGISDFKTFKVEKGHNEIEVNITAEMYPQGHALLSIFSPLPRSQATTSPSSGNNNQGSTIGAVADATTPIRAVGLCDLNLNLAAHQLQVTTTAPAEVKPQSPLRFTVKAVPVDSAALGVAGSTAKQAVQEAQVDGLTQGRAQKPGSASALEEAASGYAKVTLVDNGVLALTSYKAPDPNKVLMQDRAYEVNLYDAYGYLMTNPLQTGQGYGATAEKAMLSMDAAAAVLEAIPFKTVALASKIVPLNAQGEGEVEFAVPQFSGSLKVMAVAWNEEQTGASNQDVLIRDKAVATLGLPRFLNAGDEVQARLNLHNLKASDPNFKIDIRCDGALKCSEQAVSSLKPGLREDHFFTIKTYGALGKDSADTTEQLGVGTIHLKVMNPEYSVHQDYNLTVTSPRLPLLKNYVVLVPAHESTTFDLGQDFTQLSGVAISKGLLPNVNPSAYTAQIDRFGFYSIGDLIAALESKLLYGESLIADNTASSTAAAASAAGTEEEPSTDNSYQNLSAQLNSYKPYRSKAELNAAIQDLILRLLARATTSGNYVGASDYFTAYATQVLQLAQAQGFAVNQQTLQNSLQYLRLNSKYFTGDSAAAFANEVLAQGESINQANLRYALDENQVKAPVMLAHLANALEQIGDHARAQKALDLAASNLLNWQQLQDELSKVDPQDRSKRYELLGQISSFNVLPETDIRHDAFVVIDACLRAGFNAPMELLLTKLQCLQEAPDYLSSLTMAAMLRANAHMTANSAQTAEQSAAAKAVDSEQIVLTKEQLAQLNRAQGAPEAAATSAETKTESKTETTAHDDSSADSTADSTANSTAGAQAAATPPRAQGESVPEAAPTAGDESVAGYTLADGKLTVHNRGERAIFVTTSVLGQYEHDNVMANNGVTLHVNYFNRDGALDVSHYQFRPNEEVLMEVNFTREVDLQSNPLLKVKLPAGFEYVRTAQLNDPVFGKLMGKTQVYSPEDLQVLDDMIVARYSRYIDEESMSMFVVLRAAHPGTFNQGEALMQLQSSPQIYGSFYGESPLIITEMGAN</sequence>
<dbReference type="SMART" id="SM01359">
    <property type="entry name" value="A2M_N_2"/>
    <property type="match status" value="1"/>
</dbReference>